<feature type="transmembrane region" description="Helical" evidence="1">
    <location>
        <begin position="189"/>
        <end position="208"/>
    </location>
</feature>
<feature type="transmembrane region" description="Helical" evidence="1">
    <location>
        <begin position="442"/>
        <end position="467"/>
    </location>
</feature>
<evidence type="ECO:0000313" key="3">
    <source>
        <dbReference type="Proteomes" id="UP001236559"/>
    </source>
</evidence>
<keyword evidence="1" id="KW-0812">Transmembrane</keyword>
<dbReference type="RefSeq" id="WP_023055924.1">
    <property type="nucleotide sequence ID" value="NZ_JAUSTN010000007.1"/>
</dbReference>
<gene>
    <name evidence="2" type="ORF">J2S72_001458</name>
</gene>
<accession>A0ABU0AVY5</accession>
<sequence length="553" mass="63347">MRELKLLLKKDFYLSFTGPLKKAKAKNKGLRGYLQLVLIGILFIYFLFLYFALFNGLILPGIKRGQSQNILSFFTIAISLVAIIFTVAEIISKIYFSNDVKILLSLPIRRNNIFMSKILVSMIDICGLCLLGLIPIFYGTLKYTDINFFTMFGILFLNFSNICLTLSLISFLIVVFMKIFGGRGNLKNFLQIIGFLLIMFLSFGPQIIVNRFFASGANIDYEKLLNLIKFIFPQIFILSKIYTLNNFLSLILGIGALIFDFCIFYFLSFPLSKIMAEGVLKNEVTANKKAHRTKNKKTSASFAIGKKDLLNIVKTPVYFFNIGITGIIFPILLLINLINLSSKKGNFESLRNFLSNLNTYGLKTFDIFIIFAFLFFLYSIFLQPSTLTSFTREGKSIYLMQTLPISYEDQIRGRLFASLFFQMLNILPMIFLIGYISGFKLINIFAMFLGGIAGSFFSSIFGLLFGIIYPKFDWDNPQQAVKKNFSIFIFNLISLGIIGLLIIFIYLLFKKFNLDFNIIKILILILILCFLILSIFLKKRSKDLLREKLPSYN</sequence>
<feature type="transmembrane region" description="Helical" evidence="1">
    <location>
        <begin position="488"/>
        <end position="509"/>
    </location>
</feature>
<evidence type="ECO:0008006" key="4">
    <source>
        <dbReference type="Google" id="ProtNLM"/>
    </source>
</evidence>
<keyword evidence="1" id="KW-0472">Membrane</keyword>
<feature type="transmembrane region" description="Helical" evidence="1">
    <location>
        <begin position="150"/>
        <end position="177"/>
    </location>
</feature>
<reference evidence="2 3" key="1">
    <citation type="submission" date="2023-07" db="EMBL/GenBank/DDBJ databases">
        <title>Genomic Encyclopedia of Type Strains, Phase IV (KMG-IV): sequencing the most valuable type-strain genomes for metagenomic binning, comparative biology and taxonomic classification.</title>
        <authorList>
            <person name="Goeker M."/>
        </authorList>
    </citation>
    <scope>NUCLEOTIDE SEQUENCE [LARGE SCALE GENOMIC DNA]</scope>
    <source>
        <strain evidence="2 3">DSM 22616</strain>
    </source>
</reference>
<evidence type="ECO:0000256" key="1">
    <source>
        <dbReference type="SAM" id="Phobius"/>
    </source>
</evidence>
<feature type="transmembrane region" description="Helical" evidence="1">
    <location>
        <begin position="415"/>
        <end position="436"/>
    </location>
</feature>
<name>A0ABU0AVY5_9FIRM</name>
<dbReference type="Proteomes" id="UP001236559">
    <property type="component" value="Unassembled WGS sequence"/>
</dbReference>
<evidence type="ECO:0000313" key="2">
    <source>
        <dbReference type="EMBL" id="MDQ0275431.1"/>
    </source>
</evidence>
<feature type="transmembrane region" description="Helical" evidence="1">
    <location>
        <begin position="247"/>
        <end position="267"/>
    </location>
</feature>
<protein>
    <recommendedName>
        <fullName evidence="4">ABC-2 type transport system permease protein</fullName>
    </recommendedName>
</protein>
<keyword evidence="1" id="KW-1133">Transmembrane helix</keyword>
<feature type="transmembrane region" description="Helical" evidence="1">
    <location>
        <begin position="117"/>
        <end position="138"/>
    </location>
</feature>
<organism evidence="2 3">
    <name type="scientific">Peptoniphilus koenoeneniae</name>
    <dbReference type="NCBI Taxonomy" id="507751"/>
    <lineage>
        <taxon>Bacteria</taxon>
        <taxon>Bacillati</taxon>
        <taxon>Bacillota</taxon>
        <taxon>Tissierellia</taxon>
        <taxon>Tissierellales</taxon>
        <taxon>Peptoniphilaceae</taxon>
        <taxon>Peptoniphilus</taxon>
    </lineage>
</organism>
<feature type="transmembrane region" description="Helical" evidence="1">
    <location>
        <begin position="360"/>
        <end position="382"/>
    </location>
</feature>
<feature type="transmembrane region" description="Helical" evidence="1">
    <location>
        <begin position="32"/>
        <end position="53"/>
    </location>
</feature>
<feature type="transmembrane region" description="Helical" evidence="1">
    <location>
        <begin position="521"/>
        <end position="537"/>
    </location>
</feature>
<proteinExistence type="predicted"/>
<feature type="transmembrane region" description="Helical" evidence="1">
    <location>
        <begin position="73"/>
        <end position="96"/>
    </location>
</feature>
<dbReference type="EMBL" id="JAUSTN010000007">
    <property type="protein sequence ID" value="MDQ0275431.1"/>
    <property type="molecule type" value="Genomic_DNA"/>
</dbReference>
<comment type="caution">
    <text evidence="2">The sequence shown here is derived from an EMBL/GenBank/DDBJ whole genome shotgun (WGS) entry which is preliminary data.</text>
</comment>
<keyword evidence="3" id="KW-1185">Reference proteome</keyword>
<feature type="transmembrane region" description="Helical" evidence="1">
    <location>
        <begin position="317"/>
        <end position="340"/>
    </location>
</feature>